<gene>
    <name evidence="4" type="ORF">CJ255_20170</name>
</gene>
<keyword evidence="2" id="KW-0472">Membrane</keyword>
<dbReference type="Proteomes" id="UP000220527">
    <property type="component" value="Unassembled WGS sequence"/>
</dbReference>
<accession>A0A2A6REB9</accession>
<dbReference type="GO" id="GO:0006313">
    <property type="term" value="P:DNA transposition"/>
    <property type="evidence" value="ECO:0007669"/>
    <property type="project" value="InterPro"/>
</dbReference>
<dbReference type="Pfam" id="PF01609">
    <property type="entry name" value="DDE_Tnp_1"/>
    <property type="match status" value="1"/>
</dbReference>
<reference evidence="5" key="1">
    <citation type="submission" date="2017-08" db="EMBL/GenBank/DDBJ databases">
        <authorList>
            <person name="Grouzdev D.S."/>
            <person name="Gaisin V.A."/>
            <person name="Rysina M.S."/>
            <person name="Gorlenko V.M."/>
        </authorList>
    </citation>
    <scope>NUCLEOTIDE SEQUENCE [LARGE SCALE GENOMIC DNA]</scope>
    <source>
        <strain evidence="5">Kir15-3F</strain>
    </source>
</reference>
<evidence type="ECO:0000259" key="3">
    <source>
        <dbReference type="Pfam" id="PF01609"/>
    </source>
</evidence>
<proteinExistence type="predicted"/>
<comment type="caution">
    <text evidence="4">The sequence shown here is derived from an EMBL/GenBank/DDBJ whole genome shotgun (WGS) entry which is preliminary data.</text>
</comment>
<dbReference type="AlphaFoldDB" id="A0A2A6REB9"/>
<evidence type="ECO:0000313" key="5">
    <source>
        <dbReference type="Proteomes" id="UP000220527"/>
    </source>
</evidence>
<evidence type="ECO:0000256" key="2">
    <source>
        <dbReference type="SAM" id="Phobius"/>
    </source>
</evidence>
<feature type="domain" description="Transposase IS4-like" evidence="3">
    <location>
        <begin position="112"/>
        <end position="311"/>
    </location>
</feature>
<feature type="compositionally biased region" description="Low complexity" evidence="1">
    <location>
        <begin position="391"/>
        <end position="403"/>
    </location>
</feature>
<feature type="compositionally biased region" description="Basic and acidic residues" evidence="1">
    <location>
        <begin position="321"/>
        <end position="332"/>
    </location>
</feature>
<keyword evidence="2" id="KW-0812">Transmembrane</keyword>
<organism evidence="4 5">
    <name type="scientific">Candidatus Viridilinea mediisalina</name>
    <dbReference type="NCBI Taxonomy" id="2024553"/>
    <lineage>
        <taxon>Bacteria</taxon>
        <taxon>Bacillati</taxon>
        <taxon>Chloroflexota</taxon>
        <taxon>Chloroflexia</taxon>
        <taxon>Chloroflexales</taxon>
        <taxon>Chloroflexineae</taxon>
        <taxon>Oscillochloridaceae</taxon>
        <taxon>Candidatus Viridilinea</taxon>
    </lineage>
</organism>
<dbReference type="SUPFAM" id="SSF53098">
    <property type="entry name" value="Ribonuclease H-like"/>
    <property type="match status" value="1"/>
</dbReference>
<feature type="region of interest" description="Disordered" evidence="1">
    <location>
        <begin position="381"/>
        <end position="403"/>
    </location>
</feature>
<dbReference type="GO" id="GO:0003677">
    <property type="term" value="F:DNA binding"/>
    <property type="evidence" value="ECO:0007669"/>
    <property type="project" value="InterPro"/>
</dbReference>
<dbReference type="EMBL" id="NQWI01000167">
    <property type="protein sequence ID" value="PDW00812.1"/>
    <property type="molecule type" value="Genomic_DNA"/>
</dbReference>
<keyword evidence="5" id="KW-1185">Reference proteome</keyword>
<dbReference type="InterPro" id="IPR002559">
    <property type="entry name" value="Transposase_11"/>
</dbReference>
<feature type="region of interest" description="Disordered" evidence="1">
    <location>
        <begin position="321"/>
        <end position="350"/>
    </location>
</feature>
<dbReference type="GO" id="GO:0004803">
    <property type="term" value="F:transposase activity"/>
    <property type="evidence" value="ECO:0007669"/>
    <property type="project" value="InterPro"/>
</dbReference>
<dbReference type="InterPro" id="IPR012337">
    <property type="entry name" value="RNaseH-like_sf"/>
</dbReference>
<protein>
    <recommendedName>
        <fullName evidence="3">Transposase IS4-like domain-containing protein</fullName>
    </recommendedName>
</protein>
<name>A0A2A6REB9_9CHLR</name>
<evidence type="ECO:0000256" key="1">
    <source>
        <dbReference type="SAM" id="MobiDB-lite"/>
    </source>
</evidence>
<keyword evidence="2" id="KW-1133">Transmembrane helix</keyword>
<feature type="transmembrane region" description="Helical" evidence="2">
    <location>
        <begin position="20"/>
        <end position="44"/>
    </location>
</feature>
<evidence type="ECO:0000313" key="4">
    <source>
        <dbReference type="EMBL" id="PDW00812.1"/>
    </source>
</evidence>
<sequence>MRLVSTHLPHLTHPQSLTLTLWVTGIVIGRYVGLHLLSTLMAFLMERSVNATRAQLHEWYLDAKDKRGAKQGQKRREIAVTTCFAPLMRWVVSLFPDAVKELQVAMDASSLGQRFTVLSIHVVIRGCAIPVAWKIVCATAKGAWRPHWEALFKHLEGSVPSEWKVIVMADRGLYAKWLYDTIVGIGWHPYLRINRQGKYRPIDEQEFKGLSTAVTKDGPGWKGRVVCFATKERQVTCTLLARWDSPYTDPWLILTDLAPDEADVAWYRLRAWIECSYKDMKRGGWHWEQTRMTDPARAERIWLAMAVATLLVVSMGIHDEVTTPEPNREHLSPKHIAHQRKSDDDTPQPRRISCFQRGRLLFVVALIHGRDLPPMALVPEPLPKSLDTSDAAPSAAPPHQKAA</sequence>